<evidence type="ECO:0000313" key="11">
    <source>
        <dbReference type="EMBL" id="SCU70623.1"/>
    </source>
</evidence>
<keyword evidence="4 10" id="KW-0812">Transmembrane</keyword>
<gene>
    <name evidence="11" type="ORF">TEOVI_000219700</name>
</gene>
<dbReference type="PANTHER" id="PTHR14467">
    <property type="entry name" value="ARV1"/>
    <property type="match status" value="1"/>
</dbReference>
<dbReference type="VEuPathDB" id="TriTrypDB:TEOVI_000219700"/>
<evidence type="ECO:0000256" key="6">
    <source>
        <dbReference type="ARBA" id="ARBA00022989"/>
    </source>
</evidence>
<evidence type="ECO:0000256" key="4">
    <source>
        <dbReference type="ARBA" id="ARBA00022692"/>
    </source>
</evidence>
<dbReference type="InterPro" id="IPR007290">
    <property type="entry name" value="Arv1"/>
</dbReference>
<feature type="transmembrane region" description="Helical" evidence="10">
    <location>
        <begin position="186"/>
        <end position="210"/>
    </location>
</feature>
<dbReference type="GO" id="GO:0032541">
    <property type="term" value="C:cortical endoplasmic reticulum"/>
    <property type="evidence" value="ECO:0007669"/>
    <property type="project" value="TreeGrafter"/>
</dbReference>
<evidence type="ECO:0000256" key="8">
    <source>
        <dbReference type="ARBA" id="ARBA00023098"/>
    </source>
</evidence>
<organism evidence="11 12">
    <name type="scientific">Trypanosoma equiperdum</name>
    <dbReference type="NCBI Taxonomy" id="5694"/>
    <lineage>
        <taxon>Eukaryota</taxon>
        <taxon>Discoba</taxon>
        <taxon>Euglenozoa</taxon>
        <taxon>Kinetoplastea</taxon>
        <taxon>Metakinetoplastina</taxon>
        <taxon>Trypanosomatida</taxon>
        <taxon>Trypanosomatidae</taxon>
        <taxon>Trypanosoma</taxon>
    </lineage>
</organism>
<protein>
    <recommendedName>
        <fullName evidence="10">Protein ARV</fullName>
    </recommendedName>
</protein>
<dbReference type="Proteomes" id="UP000195570">
    <property type="component" value="Unassembled WGS sequence"/>
</dbReference>
<keyword evidence="10" id="KW-0746">Sphingolipid metabolism</keyword>
<dbReference type="GeneID" id="92376137"/>
<dbReference type="PANTHER" id="PTHR14467:SF0">
    <property type="entry name" value="PROTEIN ARV1"/>
    <property type="match status" value="1"/>
</dbReference>
<dbReference type="EMBL" id="CZPT02001506">
    <property type="protein sequence ID" value="SCU70623.1"/>
    <property type="molecule type" value="Genomic_DNA"/>
</dbReference>
<evidence type="ECO:0000256" key="10">
    <source>
        <dbReference type="RuleBase" id="RU368065"/>
    </source>
</evidence>
<comment type="subcellular location">
    <subcellularLocation>
        <location evidence="1 10">Endoplasmic reticulum membrane</location>
        <topology evidence="1 10">Multi-pass membrane protein</topology>
    </subcellularLocation>
</comment>
<keyword evidence="7 10" id="KW-0445">Lipid transport</keyword>
<proteinExistence type="inferred from homology"/>
<dbReference type="AlphaFoldDB" id="A0A1G4IEV4"/>
<comment type="similarity">
    <text evidence="2 10">Belongs to the ARV1 family.</text>
</comment>
<keyword evidence="5 10" id="KW-0256">Endoplasmic reticulum</keyword>
<evidence type="ECO:0000256" key="2">
    <source>
        <dbReference type="ARBA" id="ARBA00009187"/>
    </source>
</evidence>
<evidence type="ECO:0000256" key="7">
    <source>
        <dbReference type="ARBA" id="ARBA00023055"/>
    </source>
</evidence>
<comment type="function">
    <text evidence="10">Mediator of sterol homeostasis involved in sterol uptake, trafficking and distribution into membranes.</text>
</comment>
<keyword evidence="12" id="KW-1185">Reference proteome</keyword>
<keyword evidence="9 10" id="KW-0472">Membrane</keyword>
<evidence type="ECO:0000313" key="12">
    <source>
        <dbReference type="Proteomes" id="UP000195570"/>
    </source>
</evidence>
<dbReference type="GO" id="GO:0005789">
    <property type="term" value="C:endoplasmic reticulum membrane"/>
    <property type="evidence" value="ECO:0007669"/>
    <property type="project" value="UniProtKB-SubCell"/>
</dbReference>
<dbReference type="GO" id="GO:0005794">
    <property type="term" value="C:Golgi apparatus"/>
    <property type="evidence" value="ECO:0007669"/>
    <property type="project" value="TreeGrafter"/>
</dbReference>
<name>A0A1G4IEV4_TRYEQ</name>
<dbReference type="GO" id="GO:0006665">
    <property type="term" value="P:sphingolipid metabolic process"/>
    <property type="evidence" value="ECO:0007669"/>
    <property type="project" value="UniProtKB-UniRule"/>
</dbReference>
<dbReference type="RefSeq" id="XP_067081398.1">
    <property type="nucleotide sequence ID" value="XM_067225297.1"/>
</dbReference>
<reference evidence="11" key="1">
    <citation type="submission" date="2016-09" db="EMBL/GenBank/DDBJ databases">
        <authorList>
            <person name="Hebert L."/>
            <person name="Moumen B."/>
        </authorList>
    </citation>
    <scope>NUCLEOTIDE SEQUENCE [LARGE SCALE GENOMIC DNA]</scope>
    <source>
        <strain evidence="11">OVI</strain>
    </source>
</reference>
<comment type="caution">
    <text evidence="11">The sequence shown here is derived from an EMBL/GenBank/DDBJ whole genome shotgun (WGS) entry which is preliminary data.</text>
</comment>
<keyword evidence="8 10" id="KW-0443">Lipid metabolism</keyword>
<dbReference type="GO" id="GO:0032366">
    <property type="term" value="P:intracellular sterol transport"/>
    <property type="evidence" value="ECO:0007669"/>
    <property type="project" value="UniProtKB-UniRule"/>
</dbReference>
<evidence type="ECO:0000256" key="9">
    <source>
        <dbReference type="ARBA" id="ARBA00023136"/>
    </source>
</evidence>
<feature type="transmembrane region" description="Helical" evidence="10">
    <location>
        <begin position="163"/>
        <end position="179"/>
    </location>
</feature>
<accession>A0A1G4IEV4</accession>
<keyword evidence="6 10" id="KW-1133">Transmembrane helix</keyword>
<evidence type="ECO:0000256" key="5">
    <source>
        <dbReference type="ARBA" id="ARBA00022824"/>
    </source>
</evidence>
<comment type="function">
    <text evidence="10">Regulates also the sphingolipid metabolism.</text>
</comment>
<feature type="transmembrane region" description="Helical" evidence="10">
    <location>
        <begin position="222"/>
        <end position="240"/>
    </location>
</feature>
<evidence type="ECO:0000256" key="1">
    <source>
        <dbReference type="ARBA" id="ARBA00004477"/>
    </source>
</evidence>
<sequence>MLRCIQCNAAVYRIVQPENEVVEKCGTCGRRCDRYYEFSNCQKWISITLLEKPAWIHVLFNKKDIRATLFCTALLSRLIEAYVVRTSLVYGALRMLRSKGPVSNVSSVATLQLFRNVNPKIEPLMAYQDTLPNIFICACGEYLLCLLVTVIFALHSWRRGGSALWDVVLTWMTCVNLAYSAKLCFVVFLIWRIPIALVSLVDLISLLWAARGFSLVENRYPPLFTSVVVLICTAATRYLFRSVTQWSPQLLV</sequence>
<dbReference type="GO" id="GO:0097036">
    <property type="term" value="P:regulation of plasma membrane sterol distribution"/>
    <property type="evidence" value="ECO:0007669"/>
    <property type="project" value="UniProtKB-UniRule"/>
</dbReference>
<dbReference type="Pfam" id="PF04161">
    <property type="entry name" value="Arv1"/>
    <property type="match status" value="1"/>
</dbReference>
<feature type="transmembrane region" description="Helical" evidence="10">
    <location>
        <begin position="134"/>
        <end position="157"/>
    </location>
</feature>
<keyword evidence="3 10" id="KW-0813">Transport</keyword>
<evidence type="ECO:0000256" key="3">
    <source>
        <dbReference type="ARBA" id="ARBA00022448"/>
    </source>
</evidence>
<dbReference type="GO" id="GO:0016125">
    <property type="term" value="P:sterol metabolic process"/>
    <property type="evidence" value="ECO:0007669"/>
    <property type="project" value="UniProtKB-UniRule"/>
</dbReference>